<comment type="subcellular location">
    <subcellularLocation>
        <location evidence="5">Cytoplasm</location>
        <location evidence="5">Cytosol</location>
    </subcellularLocation>
</comment>
<dbReference type="GO" id="GO:0005829">
    <property type="term" value="C:cytosol"/>
    <property type="evidence" value="ECO:0007669"/>
    <property type="project" value="UniProtKB-SubCell"/>
</dbReference>
<evidence type="ECO:0000259" key="6">
    <source>
        <dbReference type="PROSITE" id="PS50404"/>
    </source>
</evidence>
<dbReference type="SUPFAM" id="SSF47616">
    <property type="entry name" value="GST C-terminal domain-like"/>
    <property type="match status" value="1"/>
</dbReference>
<evidence type="ECO:0000313" key="9">
    <source>
        <dbReference type="Proteomes" id="UP000501690"/>
    </source>
</evidence>
<dbReference type="EC" id="2.5.1.18" evidence="5"/>
<gene>
    <name evidence="8" type="ORF">DEO72_LG9g2771</name>
</gene>
<dbReference type="GO" id="GO:0009407">
    <property type="term" value="P:toxin catabolic process"/>
    <property type="evidence" value="ECO:0007669"/>
    <property type="project" value="UniProtKB-ARBA"/>
</dbReference>
<comment type="catalytic activity">
    <reaction evidence="4 5">
        <text>RX + glutathione = an S-substituted glutathione + a halide anion + H(+)</text>
        <dbReference type="Rhea" id="RHEA:16437"/>
        <dbReference type="ChEBI" id="CHEBI:15378"/>
        <dbReference type="ChEBI" id="CHEBI:16042"/>
        <dbReference type="ChEBI" id="CHEBI:17792"/>
        <dbReference type="ChEBI" id="CHEBI:57925"/>
        <dbReference type="ChEBI" id="CHEBI:90779"/>
        <dbReference type="EC" id="2.5.1.18"/>
    </reaction>
</comment>
<evidence type="ECO:0000256" key="3">
    <source>
        <dbReference type="ARBA" id="ARBA00025743"/>
    </source>
</evidence>
<dbReference type="SFLD" id="SFLDG00358">
    <property type="entry name" value="Main_(cytGST)"/>
    <property type="match status" value="1"/>
</dbReference>
<evidence type="ECO:0000313" key="8">
    <source>
        <dbReference type="EMBL" id="QCE07751.1"/>
    </source>
</evidence>
<evidence type="ECO:0000256" key="4">
    <source>
        <dbReference type="ARBA" id="ARBA00047960"/>
    </source>
</evidence>
<keyword evidence="1" id="KW-0216">Detoxification</keyword>
<evidence type="ECO:0000256" key="2">
    <source>
        <dbReference type="ARBA" id="ARBA00022679"/>
    </source>
</evidence>
<dbReference type="Pfam" id="PF02798">
    <property type="entry name" value="GST_N"/>
    <property type="match status" value="1"/>
</dbReference>
<dbReference type="Gene3D" id="1.20.1050.10">
    <property type="match status" value="1"/>
</dbReference>
<proteinExistence type="inferred from homology"/>
<dbReference type="InterPro" id="IPR040079">
    <property type="entry name" value="Glutathione_S-Trfase"/>
</dbReference>
<organism evidence="8 9">
    <name type="scientific">Vigna unguiculata</name>
    <name type="common">Cowpea</name>
    <dbReference type="NCBI Taxonomy" id="3917"/>
    <lineage>
        <taxon>Eukaryota</taxon>
        <taxon>Viridiplantae</taxon>
        <taxon>Streptophyta</taxon>
        <taxon>Embryophyta</taxon>
        <taxon>Tracheophyta</taxon>
        <taxon>Spermatophyta</taxon>
        <taxon>Magnoliopsida</taxon>
        <taxon>eudicotyledons</taxon>
        <taxon>Gunneridae</taxon>
        <taxon>Pentapetalae</taxon>
        <taxon>rosids</taxon>
        <taxon>fabids</taxon>
        <taxon>Fabales</taxon>
        <taxon>Fabaceae</taxon>
        <taxon>Papilionoideae</taxon>
        <taxon>50 kb inversion clade</taxon>
        <taxon>NPAAA clade</taxon>
        <taxon>indigoferoid/millettioid clade</taxon>
        <taxon>Phaseoleae</taxon>
        <taxon>Vigna</taxon>
    </lineage>
</organism>
<dbReference type="EMBL" id="CP039353">
    <property type="protein sequence ID" value="QCE07751.1"/>
    <property type="molecule type" value="Genomic_DNA"/>
</dbReference>
<reference evidence="8 9" key="1">
    <citation type="submission" date="2019-04" db="EMBL/GenBank/DDBJ databases">
        <title>An improved genome assembly and genetic linkage map for asparagus bean, Vigna unguiculata ssp. sesquipedialis.</title>
        <authorList>
            <person name="Xia Q."/>
            <person name="Zhang R."/>
            <person name="Dong Y."/>
        </authorList>
    </citation>
    <scope>NUCLEOTIDE SEQUENCE [LARGE SCALE GENOMIC DNA]</scope>
    <source>
        <tissue evidence="8">Leaf</tissue>
    </source>
</reference>
<feature type="domain" description="GST C-terminal" evidence="7">
    <location>
        <begin position="86"/>
        <end position="214"/>
    </location>
</feature>
<keyword evidence="2 5" id="KW-0808">Transferase</keyword>
<dbReference type="InterPro" id="IPR036249">
    <property type="entry name" value="Thioredoxin-like_sf"/>
</dbReference>
<dbReference type="CDD" id="cd03058">
    <property type="entry name" value="GST_N_Tau"/>
    <property type="match status" value="1"/>
</dbReference>
<feature type="domain" description="GST N-terminal" evidence="6">
    <location>
        <begin position="2"/>
        <end position="81"/>
    </location>
</feature>
<dbReference type="Pfam" id="PF14497">
    <property type="entry name" value="GST_C_3"/>
    <property type="match status" value="1"/>
</dbReference>
<dbReference type="FunFam" id="1.20.1050.10:FF:000016">
    <property type="entry name" value="Glutathione S-transferase U9"/>
    <property type="match status" value="1"/>
</dbReference>
<dbReference type="PANTHER" id="PTHR11260">
    <property type="entry name" value="GLUTATHIONE S-TRANSFERASE, GST, SUPERFAMILY, GST DOMAIN CONTAINING"/>
    <property type="match status" value="1"/>
</dbReference>
<dbReference type="SFLD" id="SFLDS00019">
    <property type="entry name" value="Glutathione_Transferase_(cytos"/>
    <property type="match status" value="1"/>
</dbReference>
<dbReference type="SUPFAM" id="SSF52833">
    <property type="entry name" value="Thioredoxin-like"/>
    <property type="match status" value="1"/>
</dbReference>
<dbReference type="GO" id="GO:0004364">
    <property type="term" value="F:glutathione transferase activity"/>
    <property type="evidence" value="ECO:0007669"/>
    <property type="project" value="UniProtKB-UniRule"/>
</dbReference>
<dbReference type="Gene3D" id="3.40.30.10">
    <property type="entry name" value="Glutaredoxin"/>
    <property type="match status" value="1"/>
</dbReference>
<name>A0A4D6N4E2_VIGUN</name>
<protein>
    <recommendedName>
        <fullName evidence="5">Glutathione S-transferase</fullName>
        <ecNumber evidence="5">2.5.1.18</ecNumber>
    </recommendedName>
</protein>
<evidence type="ECO:0000256" key="5">
    <source>
        <dbReference type="RuleBase" id="RU369102"/>
    </source>
</evidence>
<dbReference type="SFLD" id="SFLDG01152">
    <property type="entry name" value="Main.3:_Omega-_and_Tau-like"/>
    <property type="match status" value="1"/>
</dbReference>
<dbReference type="FunFam" id="3.40.30.10:FF:000014">
    <property type="entry name" value="Tau class glutathione S-transferase"/>
    <property type="match status" value="1"/>
</dbReference>
<dbReference type="PROSITE" id="PS50404">
    <property type="entry name" value="GST_NTER"/>
    <property type="match status" value="1"/>
</dbReference>
<dbReference type="InterPro" id="IPR045074">
    <property type="entry name" value="GST_C_Tau"/>
</dbReference>
<dbReference type="PANTHER" id="PTHR11260:SF679">
    <property type="entry name" value="GLUTATHIONE TRANSFERASE"/>
    <property type="match status" value="1"/>
</dbReference>
<evidence type="ECO:0000256" key="1">
    <source>
        <dbReference type="ARBA" id="ARBA00022575"/>
    </source>
</evidence>
<dbReference type="CDD" id="cd03185">
    <property type="entry name" value="GST_C_Tau"/>
    <property type="match status" value="1"/>
</dbReference>
<dbReference type="InterPro" id="IPR004046">
    <property type="entry name" value="GST_C"/>
</dbReference>
<dbReference type="InterPro" id="IPR004045">
    <property type="entry name" value="Glutathione_S-Trfase_N"/>
</dbReference>
<keyword evidence="9" id="KW-1185">Reference proteome</keyword>
<evidence type="ECO:0000259" key="7">
    <source>
        <dbReference type="PROSITE" id="PS50405"/>
    </source>
</evidence>
<comment type="function">
    <text evidence="5">Is involved in the conjugation of reduced glutathione to a wide number of exogenous and endogenous hydrophobic electrophiles.</text>
</comment>
<accession>A0A4D6N4E2</accession>
<dbReference type="InterPro" id="IPR045073">
    <property type="entry name" value="Omega/Tau-like"/>
</dbReference>
<dbReference type="InterPro" id="IPR010987">
    <property type="entry name" value="Glutathione-S-Trfase_C-like"/>
</dbReference>
<sequence length="222" mass="25929">MGEVKLHGFWYSPFALRVKWSLKLKGIEYENIEEDRFNKSSQLVQYNPVYKRIPILVHAGKPISESMLIIEYIDQVWPQNPLLPSHPYHRALARFWVKYSDDLTEGVRALYRSKNNEQRKKAIEDILEHLRVVEDQCLGKENKFFGGDCVNVVDLAFGSIIKYLTVLEDILEVQILEAQKFPRLYSWFNIFKSEPAIAEILPDQDQMVAFVKPLREQILASS</sequence>
<dbReference type="GO" id="GO:0006749">
    <property type="term" value="P:glutathione metabolic process"/>
    <property type="evidence" value="ECO:0007669"/>
    <property type="project" value="InterPro"/>
</dbReference>
<dbReference type="Proteomes" id="UP000501690">
    <property type="component" value="Linkage Group LG9"/>
</dbReference>
<comment type="similarity">
    <text evidence="3">Belongs to the GST superfamily. Tau family.</text>
</comment>
<keyword evidence="5" id="KW-0963">Cytoplasm</keyword>
<dbReference type="PROSITE" id="PS50405">
    <property type="entry name" value="GST_CTER"/>
    <property type="match status" value="1"/>
</dbReference>
<dbReference type="AlphaFoldDB" id="A0A4D6N4E2"/>
<dbReference type="InterPro" id="IPR036282">
    <property type="entry name" value="Glutathione-S-Trfase_C_sf"/>
</dbReference>